<dbReference type="Proteomes" id="UP000828390">
    <property type="component" value="Unassembled WGS sequence"/>
</dbReference>
<dbReference type="AlphaFoldDB" id="A0A9D4IWD1"/>
<evidence type="ECO:0000313" key="2">
    <source>
        <dbReference type="Proteomes" id="UP000828390"/>
    </source>
</evidence>
<accession>A0A9D4IWD1</accession>
<name>A0A9D4IWD1_DREPO</name>
<comment type="caution">
    <text evidence="1">The sequence shown here is derived from an EMBL/GenBank/DDBJ whole genome shotgun (WGS) entry which is preliminary data.</text>
</comment>
<proteinExistence type="predicted"/>
<keyword evidence="2" id="KW-1185">Reference proteome</keyword>
<gene>
    <name evidence="1" type="ORF">DPMN_164740</name>
</gene>
<protein>
    <submittedName>
        <fullName evidence="1">Uncharacterized protein</fullName>
    </submittedName>
</protein>
<reference evidence="1" key="1">
    <citation type="journal article" date="2019" name="bioRxiv">
        <title>The Genome of the Zebra Mussel, Dreissena polymorpha: A Resource for Invasive Species Research.</title>
        <authorList>
            <person name="McCartney M.A."/>
            <person name="Auch B."/>
            <person name="Kono T."/>
            <person name="Mallez S."/>
            <person name="Zhang Y."/>
            <person name="Obille A."/>
            <person name="Becker A."/>
            <person name="Abrahante J.E."/>
            <person name="Garbe J."/>
            <person name="Badalamenti J.P."/>
            <person name="Herman A."/>
            <person name="Mangelson H."/>
            <person name="Liachko I."/>
            <person name="Sullivan S."/>
            <person name="Sone E.D."/>
            <person name="Koren S."/>
            <person name="Silverstein K.A.T."/>
            <person name="Beckman K.B."/>
            <person name="Gohl D.M."/>
        </authorList>
    </citation>
    <scope>NUCLEOTIDE SEQUENCE</scope>
    <source>
        <strain evidence="1">Duluth1</strain>
        <tissue evidence="1">Whole animal</tissue>
    </source>
</reference>
<sequence>MLFVGNERRRYRNPPPVRSVCDAESNSSVEKDVILLHYPSNFSSDGLDVDLPQAYPAKNCLAKRVVSGDVSKPSQLSSFDGRL</sequence>
<dbReference type="EMBL" id="JAIWYP010000008">
    <property type="protein sequence ID" value="KAH3786633.1"/>
    <property type="molecule type" value="Genomic_DNA"/>
</dbReference>
<evidence type="ECO:0000313" key="1">
    <source>
        <dbReference type="EMBL" id="KAH3786633.1"/>
    </source>
</evidence>
<organism evidence="1 2">
    <name type="scientific">Dreissena polymorpha</name>
    <name type="common">Zebra mussel</name>
    <name type="synonym">Mytilus polymorpha</name>
    <dbReference type="NCBI Taxonomy" id="45954"/>
    <lineage>
        <taxon>Eukaryota</taxon>
        <taxon>Metazoa</taxon>
        <taxon>Spiralia</taxon>
        <taxon>Lophotrochozoa</taxon>
        <taxon>Mollusca</taxon>
        <taxon>Bivalvia</taxon>
        <taxon>Autobranchia</taxon>
        <taxon>Heteroconchia</taxon>
        <taxon>Euheterodonta</taxon>
        <taxon>Imparidentia</taxon>
        <taxon>Neoheterodontei</taxon>
        <taxon>Myida</taxon>
        <taxon>Dreissenoidea</taxon>
        <taxon>Dreissenidae</taxon>
        <taxon>Dreissena</taxon>
    </lineage>
</organism>
<reference evidence="1" key="2">
    <citation type="submission" date="2020-11" db="EMBL/GenBank/DDBJ databases">
        <authorList>
            <person name="McCartney M.A."/>
            <person name="Auch B."/>
            <person name="Kono T."/>
            <person name="Mallez S."/>
            <person name="Becker A."/>
            <person name="Gohl D.M."/>
            <person name="Silverstein K.A.T."/>
            <person name="Koren S."/>
            <person name="Bechman K.B."/>
            <person name="Herman A."/>
            <person name="Abrahante J.E."/>
            <person name="Garbe J."/>
        </authorList>
    </citation>
    <scope>NUCLEOTIDE SEQUENCE</scope>
    <source>
        <strain evidence="1">Duluth1</strain>
        <tissue evidence="1">Whole animal</tissue>
    </source>
</reference>